<reference evidence="5" key="1">
    <citation type="journal article" date="2014" name="PLoS ONE">
        <title>The genome and linkage map of the northern pike (Esox lucius): conserved synteny revealed between the salmonid sister group and the Neoteleostei.</title>
        <authorList>
            <person name="Rondeau E.B."/>
            <person name="Minkley D.R."/>
            <person name="Leong J.S."/>
            <person name="Messmer A.M."/>
            <person name="Jantzen J.R."/>
            <person name="von Schalburg K.R."/>
            <person name="Lemon C."/>
            <person name="Bird N.H."/>
            <person name="Koop B.F."/>
        </authorList>
    </citation>
    <scope>NUCLEOTIDE SEQUENCE</scope>
</reference>
<dbReference type="GO" id="GO:0043122">
    <property type="term" value="P:regulation of canonical NF-kappaB signal transduction"/>
    <property type="evidence" value="ECO:0007669"/>
    <property type="project" value="UniProtKB-ARBA"/>
</dbReference>
<proteinExistence type="predicted"/>
<dbReference type="FunCoup" id="A0A3P8XG42">
    <property type="interactions" value="11"/>
</dbReference>
<evidence type="ECO:0000313" key="4">
    <source>
        <dbReference type="Ensembl" id="ENSELUP00000003571.2"/>
    </source>
</evidence>
<feature type="compositionally biased region" description="Basic and acidic residues" evidence="3">
    <location>
        <begin position="295"/>
        <end position="314"/>
    </location>
</feature>
<dbReference type="GO" id="GO:0071222">
    <property type="term" value="P:cellular response to lipopolysaccharide"/>
    <property type="evidence" value="ECO:0007669"/>
    <property type="project" value="TreeGrafter"/>
</dbReference>
<evidence type="ECO:0000256" key="3">
    <source>
        <dbReference type="SAM" id="MobiDB-lite"/>
    </source>
</evidence>
<dbReference type="AlphaFoldDB" id="A0A3P8XG42"/>
<feature type="region of interest" description="Disordered" evidence="3">
    <location>
        <begin position="1"/>
        <end position="57"/>
    </location>
</feature>
<dbReference type="OrthoDB" id="5969558at2759"/>
<keyword evidence="1 2" id="KW-0175">Coiled coil</keyword>
<evidence type="ECO:0000313" key="5">
    <source>
        <dbReference type="Proteomes" id="UP000265140"/>
    </source>
</evidence>
<evidence type="ECO:0000256" key="1">
    <source>
        <dbReference type="ARBA" id="ARBA00023054"/>
    </source>
</evidence>
<dbReference type="OMA" id="KKQHHPL"/>
<dbReference type="GeneTree" id="ENSGT01120000272280"/>
<dbReference type="InParanoid" id="A0A3P8XG42"/>
<sequence length="417" mass="48188">MDGGLLSMSSSSEEDSPLHNTSPMPEEHGAIVESMPEKETEEVVPAGDRSLSGEDQRSLITDSMSVTSADQEKLLLLNRNTELRKVNKELMKLNEDWDQVYRSTTVSLQQKVEALEEENNTFKQLNNRLLLKVDHEQSKREYYEHTLMQELKKNQHLLEYIRVLETRLHHTDKDRDWSLGLETSMGSVTHSPESRPISDTPGGPTPSPSKHHCTLAGISLSPSSHSHSATLHQSKTSLLSSYTPDRGYWSGGRSTNDPFRAAEEQANPHKEVQDLKEQLEALRCQTEIYESDYMTEQKDHKHTQQENKRLRKKKEEMRQQMVLLQEQLKVYEDDFRKERSDKQVLQRLLLKKSPAPVKQPVLVHRCNNDQPPVGGDRRRRRDEQREAQPHPNVQQADQPHHPLCPKHCERRKADEFL</sequence>
<dbReference type="Gene3D" id="1.20.5.990">
    <property type="entry name" value="Nemo cc2-lz domain - 1d5 darpin complex"/>
    <property type="match status" value="1"/>
</dbReference>
<keyword evidence="5" id="KW-1185">Reference proteome</keyword>
<feature type="compositionally biased region" description="Low complexity" evidence="3">
    <location>
        <begin position="219"/>
        <end position="228"/>
    </location>
</feature>
<dbReference type="GO" id="GO:0005737">
    <property type="term" value="C:cytoplasm"/>
    <property type="evidence" value="ECO:0007669"/>
    <property type="project" value="UniProtKB-ARBA"/>
</dbReference>
<dbReference type="Proteomes" id="UP000265140">
    <property type="component" value="Chromosome 4"/>
</dbReference>
<dbReference type="GO" id="GO:0006357">
    <property type="term" value="P:regulation of transcription by RNA polymerase II"/>
    <property type="evidence" value="ECO:0007669"/>
    <property type="project" value="TreeGrafter"/>
</dbReference>
<reference evidence="4" key="4">
    <citation type="submission" date="2025-09" db="UniProtKB">
        <authorList>
            <consortium name="Ensembl"/>
        </authorList>
    </citation>
    <scope>IDENTIFICATION</scope>
</reference>
<feature type="region of interest" description="Disordered" evidence="3">
    <location>
        <begin position="183"/>
        <end position="232"/>
    </location>
</feature>
<evidence type="ECO:0000256" key="2">
    <source>
        <dbReference type="SAM" id="Coils"/>
    </source>
</evidence>
<accession>A0A3P8XG42</accession>
<feature type="compositionally biased region" description="Basic and acidic residues" evidence="3">
    <location>
        <begin position="25"/>
        <end position="38"/>
    </location>
</feature>
<gene>
    <name evidence="4" type="primary">JHY</name>
</gene>
<dbReference type="PANTHER" id="PTHR31882">
    <property type="entry name" value="TNFAIP3-INTERACTING PROTEIN COILED COIL FAMILY MEMBER"/>
    <property type="match status" value="1"/>
</dbReference>
<reference evidence="4" key="3">
    <citation type="submission" date="2025-08" db="UniProtKB">
        <authorList>
            <consortium name="Ensembl"/>
        </authorList>
    </citation>
    <scope>IDENTIFICATION</scope>
</reference>
<protein>
    <submittedName>
        <fullName evidence="4">Uncharacterized protein</fullName>
    </submittedName>
</protein>
<dbReference type="Bgee" id="ENSELUG00000004761">
    <property type="expression patterns" value="Expressed in head kidney and 13 other cell types or tissues"/>
</dbReference>
<feature type="coiled-coil region" evidence="2">
    <location>
        <begin position="76"/>
        <end position="132"/>
    </location>
</feature>
<dbReference type="PANTHER" id="PTHR31882:SF9">
    <property type="entry name" value="SI:CH211-153B23.7"/>
    <property type="match status" value="1"/>
</dbReference>
<organism evidence="4 5">
    <name type="scientific">Esox lucius</name>
    <name type="common">Northern pike</name>
    <dbReference type="NCBI Taxonomy" id="8010"/>
    <lineage>
        <taxon>Eukaryota</taxon>
        <taxon>Metazoa</taxon>
        <taxon>Chordata</taxon>
        <taxon>Craniata</taxon>
        <taxon>Vertebrata</taxon>
        <taxon>Euteleostomi</taxon>
        <taxon>Actinopterygii</taxon>
        <taxon>Neopterygii</taxon>
        <taxon>Teleostei</taxon>
        <taxon>Protacanthopterygii</taxon>
        <taxon>Esociformes</taxon>
        <taxon>Esocidae</taxon>
        <taxon>Esox</taxon>
    </lineage>
</organism>
<feature type="compositionally biased region" description="Low complexity" evidence="3">
    <location>
        <begin position="1"/>
        <end position="11"/>
    </location>
</feature>
<feature type="region of interest" description="Disordered" evidence="3">
    <location>
        <begin position="364"/>
        <end position="417"/>
    </location>
</feature>
<reference evidence="4" key="2">
    <citation type="submission" date="2020-02" db="EMBL/GenBank/DDBJ databases">
        <title>Esox lucius (northern pike) genome, fEsoLuc1, primary haplotype.</title>
        <authorList>
            <person name="Myers G."/>
            <person name="Karagic N."/>
            <person name="Meyer A."/>
            <person name="Pippel M."/>
            <person name="Reichard M."/>
            <person name="Winkler S."/>
            <person name="Tracey A."/>
            <person name="Sims Y."/>
            <person name="Howe K."/>
            <person name="Rhie A."/>
            <person name="Formenti G."/>
            <person name="Durbin R."/>
            <person name="Fedrigo O."/>
            <person name="Jarvis E.D."/>
        </authorList>
    </citation>
    <scope>NUCLEOTIDE SEQUENCE [LARGE SCALE GENOMIC DNA]</scope>
</reference>
<feature type="region of interest" description="Disordered" evidence="3">
    <location>
        <begin position="293"/>
        <end position="314"/>
    </location>
</feature>
<dbReference type="Ensembl" id="ENSELUT00000013815.3">
    <property type="protein sequence ID" value="ENSELUP00000003571.2"/>
    <property type="gene ID" value="ENSELUG00000004761.3"/>
</dbReference>
<name>A0A3P8XG42_ESOLU</name>